<feature type="compositionally biased region" description="Basic and acidic residues" evidence="1">
    <location>
        <begin position="862"/>
        <end position="877"/>
    </location>
</feature>
<dbReference type="Proteomes" id="UP000001798">
    <property type="component" value="Chromosome 3"/>
</dbReference>
<feature type="region of interest" description="Disordered" evidence="1">
    <location>
        <begin position="821"/>
        <end position="840"/>
    </location>
</feature>
<feature type="compositionally biased region" description="Polar residues" evidence="1">
    <location>
        <begin position="640"/>
        <end position="651"/>
    </location>
</feature>
<dbReference type="VEuPathDB" id="FungiDB:Bcin03g08410"/>
<reference evidence="2 3" key="2">
    <citation type="journal article" date="2012" name="Eukaryot. Cell">
        <title>Genome update of Botrytis cinerea strains B05.10 and T4.</title>
        <authorList>
            <person name="Staats M."/>
            <person name="van Kan J.A."/>
        </authorList>
    </citation>
    <scope>NUCLEOTIDE SEQUENCE [LARGE SCALE GENOMIC DNA]</scope>
    <source>
        <strain evidence="2 3">B05.10</strain>
    </source>
</reference>
<gene>
    <name evidence="2" type="ORF">BCIN_03g08410</name>
</gene>
<name>A0A384JDV6_BOTFB</name>
<sequence>MANQPPPLNEMEEVSKTIPFKDSMSQQEGPEMLRQRVIQTRLHPTLARSSNMMNLDNKNLHGKDFQNIASMPSRFSANYCQEQQDAAIQTCSADSTTSNMMQRSQQILEVNECPRTPSQSSEKNLKEIFYRPYPLINSNKLLASTSFSNFQEENVEERAKAPLTLSPGSILHSSVDFKRAPIAHFPNNMSLDNETPADMNQEASNQPSSSSFDHQQKIYHDIHKYHSINTFGYYSSIELNKEPLDVNTSSLDQSELQVRQHEQEHSDMMRLLRAWSKVSKALYAGKVWKGMKTGQKAAFDRAIRYHAGHQDLDSSSCRLQIEKFTARILFVIENLRIAAHSPLIIDLESILKEAQSFNTLSHEKCNSLVAGQRSHDTFDLVNLLERETLQKVTEDARSTQSTQPDIVNHLEKALTCKDITEKVIKQSVKHCCSDIEPEVFQERNEKQVTRECKDCAQLSRVFRIGQLTRVNTDKISGFEQNNIVPAYGRILKKNPSISKLNTDDGEQSVTENVSVKKLSPLEMVTRNPLPCWNHPVAVNGQPYGRVTSPTLFKFFNYLGFSDEDFLAQITKSLENLYVPIPFPEFFAAPKWLNNYCVLNGQVCKPLNSAPVRELVPLALWMSYPDAPLPVVPVKRCNSSECNRQSTASSPQEMEMGSKPSDKEQIPSIFSSLGLSTEGQRMMDGARQKALASKAFFTRRNDWEERESNDSRSHASLESLNEAIKASHAQIKANALSALKKIYSTTDHSASVDAPRKETICILDHARELTEERDRARVIPTRDRLANAASVGVSFRTIFQEKLNARKIKDQNLREQIDPFVQGKGLDHNRDPDISHEASKTSERKWYLERKGYPQTFRETRYNAEQKNPSEIHTEGGPKGRRPNAPCLDLREHEEYRHLTSPELNEMRRIKAEFQYSIDEAYLACLAATKAKDAVYAKFEAAIAERNGLREKNFQRHDLRFEKEISDADGIVLERQIEYTKKVDILSALTEAETQRYRDREAFDEKIKAISRVRGDDITHKTEPAKNNSVCATLVADDDAIQATLAQFEAHSIALGTKKKLQPLGTMDSSSTDGRHCFYGLTIYNKKHRNPSISSNDYITVEEHAKGRRGNHDQPAWQAFFTHPDKVPAHDDPRLLNNNISSEPPAVTGQYPNLDSQNYCSFKGPGCAEYMTMFKDWKPKPNHADIMKAMIVGRAARRRQLAGKQPENFDCSTFQSLRHWCYSRPDNTVDTADSMILASSALDILSVKEQDQYSEGVTDKGIAVSKNADEVPTDTSQATDTATSDMNEQVVMVNQMVAETIDTTHKLADTNVASVNEPTAIADDSVIKPTKLDDIITAQQVVNNKVNSICEATAHVEMTNIGILALSDLLISSPDRSEIITKDMMQESFVLDLPSAAPTTSVVASVSSQEVDLEDDSDLQSEGSWVMAGNADYDDITEAGGITETESVEEREDVEEWEML</sequence>
<dbReference type="OrthoDB" id="3545320at2759"/>
<dbReference type="EMBL" id="CP009807">
    <property type="protein sequence ID" value="ATZ48651.1"/>
    <property type="molecule type" value="Genomic_DNA"/>
</dbReference>
<evidence type="ECO:0000256" key="1">
    <source>
        <dbReference type="SAM" id="MobiDB-lite"/>
    </source>
</evidence>
<accession>A0A384JDV6</accession>
<feature type="region of interest" description="Disordered" evidence="1">
    <location>
        <begin position="1437"/>
        <end position="1459"/>
    </location>
</feature>
<keyword evidence="3" id="KW-1185">Reference proteome</keyword>
<evidence type="ECO:0000313" key="2">
    <source>
        <dbReference type="EMBL" id="ATZ48651.1"/>
    </source>
</evidence>
<feature type="region of interest" description="Disordered" evidence="1">
    <location>
        <begin position="640"/>
        <end position="665"/>
    </location>
</feature>
<feature type="compositionally biased region" description="Acidic residues" evidence="1">
    <location>
        <begin position="1445"/>
        <end position="1459"/>
    </location>
</feature>
<reference evidence="2 3" key="3">
    <citation type="journal article" date="2017" name="Mol. Plant Pathol.">
        <title>A gapless genome sequence of the fungus Botrytis cinerea.</title>
        <authorList>
            <person name="Van Kan J.A."/>
            <person name="Stassen J.H."/>
            <person name="Mosbach A."/>
            <person name="Van Der Lee T.A."/>
            <person name="Faino L."/>
            <person name="Farmer A.D."/>
            <person name="Papasotiriou D.G."/>
            <person name="Zhou S."/>
            <person name="Seidl M.F."/>
            <person name="Cottam E."/>
            <person name="Edel D."/>
            <person name="Hahn M."/>
            <person name="Schwartz D.C."/>
            <person name="Dietrich R.A."/>
            <person name="Widdison S."/>
            <person name="Scalliet G."/>
        </authorList>
    </citation>
    <scope>NUCLEOTIDE SEQUENCE [LARGE SCALE GENOMIC DNA]</scope>
    <source>
        <strain evidence="2 3">B05.10</strain>
    </source>
</reference>
<feature type="compositionally biased region" description="Basic and acidic residues" evidence="1">
    <location>
        <begin position="824"/>
        <end position="840"/>
    </location>
</feature>
<protein>
    <submittedName>
        <fullName evidence="2">Uncharacterized protein</fullName>
    </submittedName>
</protein>
<dbReference type="GeneID" id="5435479"/>
<organism evidence="2 3">
    <name type="scientific">Botryotinia fuckeliana (strain B05.10)</name>
    <name type="common">Noble rot fungus</name>
    <name type="synonym">Botrytis cinerea</name>
    <dbReference type="NCBI Taxonomy" id="332648"/>
    <lineage>
        <taxon>Eukaryota</taxon>
        <taxon>Fungi</taxon>
        <taxon>Dikarya</taxon>
        <taxon>Ascomycota</taxon>
        <taxon>Pezizomycotina</taxon>
        <taxon>Leotiomycetes</taxon>
        <taxon>Helotiales</taxon>
        <taxon>Sclerotiniaceae</taxon>
        <taxon>Botrytis</taxon>
    </lineage>
</organism>
<evidence type="ECO:0000313" key="3">
    <source>
        <dbReference type="Proteomes" id="UP000001798"/>
    </source>
</evidence>
<feature type="compositionally biased region" description="Polar residues" evidence="1">
    <location>
        <begin position="201"/>
        <end position="213"/>
    </location>
</feature>
<reference evidence="2 3" key="1">
    <citation type="journal article" date="2011" name="PLoS Genet.">
        <title>Genomic analysis of the necrotrophic fungal pathogens Sclerotinia sclerotiorum and Botrytis cinerea.</title>
        <authorList>
            <person name="Amselem J."/>
            <person name="Cuomo C.A."/>
            <person name="van Kan J.A."/>
            <person name="Viaud M."/>
            <person name="Benito E.P."/>
            <person name="Couloux A."/>
            <person name="Coutinho P.M."/>
            <person name="de Vries R.P."/>
            <person name="Dyer P.S."/>
            <person name="Fillinger S."/>
            <person name="Fournier E."/>
            <person name="Gout L."/>
            <person name="Hahn M."/>
            <person name="Kohn L."/>
            <person name="Lapalu N."/>
            <person name="Plummer K.M."/>
            <person name="Pradier J.M."/>
            <person name="Quevillon E."/>
            <person name="Sharon A."/>
            <person name="Simon A."/>
            <person name="ten Have A."/>
            <person name="Tudzynski B."/>
            <person name="Tudzynski P."/>
            <person name="Wincker P."/>
            <person name="Andrew M."/>
            <person name="Anthouard V."/>
            <person name="Beever R.E."/>
            <person name="Beffa R."/>
            <person name="Benoit I."/>
            <person name="Bouzid O."/>
            <person name="Brault B."/>
            <person name="Chen Z."/>
            <person name="Choquer M."/>
            <person name="Collemare J."/>
            <person name="Cotton P."/>
            <person name="Danchin E.G."/>
            <person name="Da Silva C."/>
            <person name="Gautier A."/>
            <person name="Giraud C."/>
            <person name="Giraud T."/>
            <person name="Gonzalez C."/>
            <person name="Grossetete S."/>
            <person name="Guldener U."/>
            <person name="Henrissat B."/>
            <person name="Howlett B.J."/>
            <person name="Kodira C."/>
            <person name="Kretschmer M."/>
            <person name="Lappartient A."/>
            <person name="Leroch M."/>
            <person name="Levis C."/>
            <person name="Mauceli E."/>
            <person name="Neuveglise C."/>
            <person name="Oeser B."/>
            <person name="Pearson M."/>
            <person name="Poulain J."/>
            <person name="Poussereau N."/>
            <person name="Quesneville H."/>
            <person name="Rascle C."/>
            <person name="Schumacher J."/>
            <person name="Segurens B."/>
            <person name="Sexton A."/>
            <person name="Silva E."/>
            <person name="Sirven C."/>
            <person name="Soanes D.M."/>
            <person name="Talbot N.J."/>
            <person name="Templeton M."/>
            <person name="Yandava C."/>
            <person name="Yarden O."/>
            <person name="Zeng Q."/>
            <person name="Rollins J.A."/>
            <person name="Lebrun M.H."/>
            <person name="Dickman M."/>
        </authorList>
    </citation>
    <scope>NUCLEOTIDE SEQUENCE [LARGE SCALE GENOMIC DNA]</scope>
    <source>
        <strain evidence="2 3">B05.10</strain>
    </source>
</reference>
<feature type="region of interest" description="Disordered" evidence="1">
    <location>
        <begin position="862"/>
        <end position="885"/>
    </location>
</feature>
<dbReference type="RefSeq" id="XP_001554917.1">
    <property type="nucleotide sequence ID" value="XM_001554867.2"/>
</dbReference>
<dbReference type="KEGG" id="bfu:BCIN_03g08410"/>
<feature type="region of interest" description="Disordered" evidence="1">
    <location>
        <begin position="186"/>
        <end position="214"/>
    </location>
</feature>
<proteinExistence type="predicted"/>